<accession>A0A9N8Z7R5</accession>
<dbReference type="Proteomes" id="UP000789831">
    <property type="component" value="Unassembled WGS sequence"/>
</dbReference>
<feature type="region of interest" description="Disordered" evidence="1">
    <location>
        <begin position="51"/>
        <end position="74"/>
    </location>
</feature>
<feature type="compositionally biased region" description="Acidic residues" evidence="1">
    <location>
        <begin position="65"/>
        <end position="74"/>
    </location>
</feature>
<sequence>MICDSFKGHLEESVKKKFKECDYDLAVISDDLTSLCQLLAVAIHKPFKDNLTENSDKENVSYDDASIDDIDDIE</sequence>
<gene>
    <name evidence="2" type="ORF">AGERDE_LOCUS3145</name>
</gene>
<dbReference type="EMBL" id="CAJVPL010000287">
    <property type="protein sequence ID" value="CAG8479185.1"/>
    <property type="molecule type" value="Genomic_DNA"/>
</dbReference>
<comment type="caution">
    <text evidence="2">The sequence shown here is derived from an EMBL/GenBank/DDBJ whole genome shotgun (WGS) entry which is preliminary data.</text>
</comment>
<dbReference type="AlphaFoldDB" id="A0A9N8Z7R5"/>
<proteinExistence type="predicted"/>
<evidence type="ECO:0000256" key="1">
    <source>
        <dbReference type="SAM" id="MobiDB-lite"/>
    </source>
</evidence>
<keyword evidence="3" id="KW-1185">Reference proteome</keyword>
<organism evidence="2 3">
    <name type="scientific">Ambispora gerdemannii</name>
    <dbReference type="NCBI Taxonomy" id="144530"/>
    <lineage>
        <taxon>Eukaryota</taxon>
        <taxon>Fungi</taxon>
        <taxon>Fungi incertae sedis</taxon>
        <taxon>Mucoromycota</taxon>
        <taxon>Glomeromycotina</taxon>
        <taxon>Glomeromycetes</taxon>
        <taxon>Archaeosporales</taxon>
        <taxon>Ambisporaceae</taxon>
        <taxon>Ambispora</taxon>
    </lineage>
</organism>
<dbReference type="OrthoDB" id="2426957at2759"/>
<protein>
    <submittedName>
        <fullName evidence="2">11589_t:CDS:1</fullName>
    </submittedName>
</protein>
<evidence type="ECO:0000313" key="3">
    <source>
        <dbReference type="Proteomes" id="UP000789831"/>
    </source>
</evidence>
<feature type="compositionally biased region" description="Basic and acidic residues" evidence="1">
    <location>
        <begin position="51"/>
        <end position="60"/>
    </location>
</feature>
<evidence type="ECO:0000313" key="2">
    <source>
        <dbReference type="EMBL" id="CAG8479185.1"/>
    </source>
</evidence>
<name>A0A9N8Z7R5_9GLOM</name>
<reference evidence="2" key="1">
    <citation type="submission" date="2021-06" db="EMBL/GenBank/DDBJ databases">
        <authorList>
            <person name="Kallberg Y."/>
            <person name="Tangrot J."/>
            <person name="Rosling A."/>
        </authorList>
    </citation>
    <scope>NUCLEOTIDE SEQUENCE</scope>
    <source>
        <strain evidence="2">MT106</strain>
    </source>
</reference>